<keyword evidence="1" id="KW-1133">Transmembrane helix</keyword>
<dbReference type="KEGG" id="tsph:KIH39_19875"/>
<feature type="transmembrane region" description="Helical" evidence="1">
    <location>
        <begin position="753"/>
        <end position="772"/>
    </location>
</feature>
<dbReference type="EMBL" id="CP074694">
    <property type="protein sequence ID" value="QVL31087.1"/>
    <property type="molecule type" value="Genomic_DNA"/>
</dbReference>
<reference evidence="2" key="1">
    <citation type="submission" date="2021-05" db="EMBL/GenBank/DDBJ databases">
        <title>Complete genome sequence of the cellulolytic planctomycete Telmatocola sphagniphila SP2T and characterization of the first cellulase from planctomycetes.</title>
        <authorList>
            <person name="Rakitin A.L."/>
            <person name="Beletsky A.V."/>
            <person name="Naumoff D.G."/>
            <person name="Kulichevskaya I.S."/>
            <person name="Mardanov A.V."/>
            <person name="Ravin N.V."/>
            <person name="Dedysh S.N."/>
        </authorList>
    </citation>
    <scope>NUCLEOTIDE SEQUENCE</scope>
    <source>
        <strain evidence="2">SP2T</strain>
    </source>
</reference>
<evidence type="ECO:0000313" key="2">
    <source>
        <dbReference type="EMBL" id="QVL31087.1"/>
    </source>
</evidence>
<evidence type="ECO:0000313" key="3">
    <source>
        <dbReference type="Proteomes" id="UP000676194"/>
    </source>
</evidence>
<keyword evidence="1" id="KW-0472">Membrane</keyword>
<gene>
    <name evidence="2" type="ORF">KIH39_19875</name>
</gene>
<proteinExistence type="predicted"/>
<keyword evidence="3" id="KW-1185">Reference proteome</keyword>
<organism evidence="2 3">
    <name type="scientific">Telmatocola sphagniphila</name>
    <dbReference type="NCBI Taxonomy" id="1123043"/>
    <lineage>
        <taxon>Bacteria</taxon>
        <taxon>Pseudomonadati</taxon>
        <taxon>Planctomycetota</taxon>
        <taxon>Planctomycetia</taxon>
        <taxon>Gemmatales</taxon>
        <taxon>Gemmataceae</taxon>
    </lineage>
</organism>
<feature type="transmembrane region" description="Helical" evidence="1">
    <location>
        <begin position="811"/>
        <end position="834"/>
    </location>
</feature>
<dbReference type="AlphaFoldDB" id="A0A8E6EUC5"/>
<dbReference type="Proteomes" id="UP000676194">
    <property type="component" value="Chromosome"/>
</dbReference>
<protein>
    <submittedName>
        <fullName evidence="2">Uncharacterized protein</fullName>
    </submittedName>
</protein>
<sequence>MEANIEFEAAREALDKELSRVAPVARQVPLFWLRRIIRRHRQMPASAGPAPHENDYYISRDDLESVVDPQEIGLQQPLPDHILLLPELDEDELRNRPYDWHHRIEAALFHYMLDLRFEERFPDFESTRVLWSIIGRSQREEIRLVLNEQGRIFPEDDYYTQVEETVGLFLELWYFDRERMDDFFPGMSNIAELAKIFEEKLDSAPLAEACRLRLNEPKKKPGAPEIQRPNFTHSERSKLQLQAAKSATQGNLVRAMLIQEKLGETAEANAIQQQFLTRLNKALPHEKEIDLTSICTSLRQQGISSEVPLEARLLFDLQNVCIDVEQPIFAVDVMESVLTLGRKPIKRELADTREIRLIRHLRSALKHSEEISDFDSSLIPLSQFLSEIIHDLEHAVREKIRPILHSSLEEVGLVATNLPEKISRDKLVEEMLDAIVERGFLRMGDVRDAIARNQLKLQDVSGFKEFLRGDALLRLNWLLPYKLDGIYQRGEIYLRIFQRASSVFFGTIKGRIVTKYLIMPFGGAFLFLEGIHHFWDAIDGFARFFVNNPRPEHVVDGAMKSVTQLLPLRKALGSVGRYTPEEPTWATLPAVVMLGIFLLGMFYIPNFRRAVFQGITNLLYRWPRAIFEAPIVQRVLHNPITRWIRKYLLVPTVSGLFAAVLARLLGEEAWSCAGLGCMVAFMTSIFFRTRTGRELEEQIDEFIGYFWHRFTLGTIIGIFEAIFYFFKNVLEHIERGIYLVDETLRFREGQSRVVYYLKMVAGIFWFFLTYVFRFCWNLLIEPQINPIKHFPVVTVSHKLLLPLIPNIADSFGVSIQTTTTVIFGVPGIFGFLAWELKENWKLYRSNASPTLDPVVIGSHGEKMRRLLRPGFHSGTIPKMFAKLRNSPTTGRIRKFHKQLHHIEESLHHLMDRLILPYLKASQRWGEAGKPVPEAIIWIATNRIGFGLYLPEVAPGDPLELMIEDREGCLVASVIQPGWLLKIPENAQSAFFDVLSAAMKFEGVAAFKPHTAWQVGCRAEQIEITSDGLVIQQKDGSTTPITLPQAYIENCPLSWADWVRQWERDQRGDTPIPPLLIRREMFN</sequence>
<feature type="transmembrane region" description="Helical" evidence="1">
    <location>
        <begin position="585"/>
        <end position="604"/>
    </location>
</feature>
<name>A0A8E6EUC5_9BACT</name>
<evidence type="ECO:0000256" key="1">
    <source>
        <dbReference type="SAM" id="Phobius"/>
    </source>
</evidence>
<dbReference type="RefSeq" id="WP_213494968.1">
    <property type="nucleotide sequence ID" value="NZ_CP074694.1"/>
</dbReference>
<keyword evidence="1" id="KW-0812">Transmembrane</keyword>
<accession>A0A8E6EUC5</accession>
<feature type="transmembrane region" description="Helical" evidence="1">
    <location>
        <begin position="707"/>
        <end position="726"/>
    </location>
</feature>